<accession>A0A1H2CUY4</accession>
<evidence type="ECO:0000313" key="1">
    <source>
        <dbReference type="EMBL" id="SDT74305.1"/>
    </source>
</evidence>
<organism evidence="1 2">
    <name type="scientific">Actinoplanes derwentensis</name>
    <dbReference type="NCBI Taxonomy" id="113562"/>
    <lineage>
        <taxon>Bacteria</taxon>
        <taxon>Bacillati</taxon>
        <taxon>Actinomycetota</taxon>
        <taxon>Actinomycetes</taxon>
        <taxon>Micromonosporales</taxon>
        <taxon>Micromonosporaceae</taxon>
        <taxon>Actinoplanes</taxon>
    </lineage>
</organism>
<name>A0A1H2CUY4_9ACTN</name>
<protein>
    <submittedName>
        <fullName evidence="1">Uncharacterized protein</fullName>
    </submittedName>
</protein>
<evidence type="ECO:0000313" key="2">
    <source>
        <dbReference type="Proteomes" id="UP000198688"/>
    </source>
</evidence>
<keyword evidence="2" id="KW-1185">Reference proteome</keyword>
<dbReference type="AlphaFoldDB" id="A0A1H2CUY4"/>
<sequence>MRMRAYGPTYGRRELEFRSILPSQRNDMPELQIQALVKNFDERVRRRTASVGLVSKAAGEDILRALLVAHLQQRFVSVTRLNKCRPRVEVNGNRAVLDDAIVVADKSGIQELLSVEYKFWTASSYQGKAVPKNGPIEDYAWASWHQGLDEWKFDIERHTFLAWKAAAKVLGNLDRGSLPADFSKHEVRPVLAVWTPLLAQPAPAGSGRCWTEARLAQNWHTGEGYGQPLTVFSGSLFSRSPAAQGIHIQMDDTKIGSTINAAVNILHEVIR</sequence>
<proteinExistence type="predicted"/>
<dbReference type="EMBL" id="LT629758">
    <property type="protein sequence ID" value="SDT74305.1"/>
    <property type="molecule type" value="Genomic_DNA"/>
</dbReference>
<gene>
    <name evidence="1" type="ORF">SAMN04489716_6940</name>
</gene>
<dbReference type="Proteomes" id="UP000198688">
    <property type="component" value="Chromosome I"/>
</dbReference>
<reference evidence="1 2" key="1">
    <citation type="submission" date="2016-10" db="EMBL/GenBank/DDBJ databases">
        <authorList>
            <person name="de Groot N.N."/>
        </authorList>
    </citation>
    <scope>NUCLEOTIDE SEQUENCE [LARGE SCALE GENOMIC DNA]</scope>
    <source>
        <strain evidence="1 2">DSM 43941</strain>
    </source>
</reference>